<evidence type="ECO:0000259" key="5">
    <source>
        <dbReference type="SMART" id="SM00382"/>
    </source>
</evidence>
<keyword evidence="2" id="KW-0547">Nucleotide-binding</keyword>
<dbReference type="InterPro" id="IPR050052">
    <property type="entry name" value="ATP-dep_Clp_protease_ClpX"/>
</dbReference>
<dbReference type="Proteomes" id="UP000027581">
    <property type="component" value="Unassembled WGS sequence"/>
</dbReference>
<dbReference type="SMART" id="SM00382">
    <property type="entry name" value="AAA"/>
    <property type="match status" value="1"/>
</dbReference>
<keyword evidence="8" id="KW-1185">Reference proteome</keyword>
<evidence type="ECO:0000256" key="4">
    <source>
        <dbReference type="ARBA" id="ARBA00023186"/>
    </source>
</evidence>
<dbReference type="EMBL" id="HG810770">
    <property type="protein sequence ID" value="CDO64135.1"/>
    <property type="molecule type" value="Genomic_DNA"/>
</dbReference>
<dbReference type="InterPro" id="IPR004491">
    <property type="entry name" value="HslU"/>
</dbReference>
<keyword evidence="4" id="KW-0143">Chaperone</keyword>
<evidence type="ECO:0000256" key="3">
    <source>
        <dbReference type="ARBA" id="ARBA00022840"/>
    </source>
</evidence>
<feature type="domain" description="AAA+ ATPase" evidence="5">
    <location>
        <begin position="542"/>
        <end position="823"/>
    </location>
</feature>
<dbReference type="InterPro" id="IPR003959">
    <property type="entry name" value="ATPase_AAA_core"/>
</dbReference>
<keyword evidence="3" id="KW-0067">ATP-binding</keyword>
<dbReference type="Gene3D" id="3.40.50.300">
    <property type="entry name" value="P-loop containing nucleotide triphosphate hydrolases"/>
    <property type="match status" value="2"/>
</dbReference>
<dbReference type="SMART" id="SM01086">
    <property type="entry name" value="ClpB_D2-small"/>
    <property type="match status" value="1"/>
</dbReference>
<dbReference type="PhylomeDB" id="A0A060RXF4"/>
<evidence type="ECO:0000313" key="8">
    <source>
        <dbReference type="Proteomes" id="UP000027581"/>
    </source>
</evidence>
<dbReference type="NCBIfam" id="TIGR00390">
    <property type="entry name" value="hslU"/>
    <property type="match status" value="1"/>
</dbReference>
<dbReference type="Pfam" id="PF00004">
    <property type="entry name" value="AAA"/>
    <property type="match status" value="1"/>
</dbReference>
<accession>A0A060RXF4</accession>
<evidence type="ECO:0000256" key="1">
    <source>
        <dbReference type="ARBA" id="ARBA00009771"/>
    </source>
</evidence>
<dbReference type="VEuPathDB" id="PlasmoDB:PRCDC_0905500"/>
<evidence type="ECO:0000256" key="2">
    <source>
        <dbReference type="ARBA" id="ARBA00022741"/>
    </source>
</evidence>
<dbReference type="GO" id="GO:0008233">
    <property type="term" value="F:peptidase activity"/>
    <property type="evidence" value="ECO:0007669"/>
    <property type="project" value="UniProtKB-KW"/>
</dbReference>
<reference evidence="7" key="2">
    <citation type="submission" date="2014-05" db="EMBL/GenBank/DDBJ databases">
        <title>The genome sequences of chimpanzee malaria parasites reveal the path to human adaptation.</title>
        <authorList>
            <person name="Otto T.D."/>
            <person name="Rayner J.C."/>
            <person name="Boehme U."/>
            <person name="Pain A."/>
            <person name="Spottiswoode N."/>
            <person name="Sanders M."/>
            <person name="Quail M."/>
            <person name="Ollomo B."/>
            <person name="Renaud F."/>
            <person name="Thomas A.W."/>
            <person name="Prugnolle F."/>
            <person name="Conway D.J."/>
            <person name="Newbold C."/>
            <person name="Berriman M."/>
        </authorList>
    </citation>
    <scope>NUCLEOTIDE SEQUENCE [LARGE SCALE GENOMIC DNA]</scope>
    <source>
        <strain evidence="7">CDC</strain>
    </source>
</reference>
<sequence length="934" mass="107953">MKNLDANKCIKLINGLKHKKNYPYFSLQCLKNISNEKEKIHDKLLTFIPNNSRKIINSGTKSNYDNNLDKLIQNNKNNKNYNINYKVIDHNKSNEECNVKNNFSVNNKNVHNSDINVKQKDKGDDLVIHIKYELDYNKNGKKNEGQQILYNYDEMNYDNEDKNKLYIMNNYDEVGTKCNYKEYVSYNVNQHEDGKREYVDINGNNINNINNINSINSINSINNINNNNNNNNINNSYNSYNNCNYINNNNKIFSPHGEKQKKYTMFLKKDDITKNIDQTQNHINNINNINNLNNMNEICDDTTTSCTHSKNTRSEKKTDASIIEKDDIVRDSYSSDKKNENIENFAKVKITKENIININEIKEDVKKVKKVMAHKKETKEYNIKDEKNKKIYDINVDIKKEEDDNIYDINVDIKKEEDDNIYDIKVDIKNEEISKSTIASDVPNDNCNVLKKDNIGKKNYFSSGGMNSGNILKEEIKSDDSKINFQMKNGKSSKKCLYPHEIVEYLNKYIIGQSEAKKVVANALRQRWRRIQVSDDMKKDIIPKNILMIGPTGVGKTEIARRISMFVDAPFIKVEATKFTEVGFHGKDVDQIIKDLVEIAVKRQKTKFEIEIREQAEETVENIILYSLLGNIKEEEKNIWRKYLKDGSLDDKVISIDIPNYINNNIFSNDSVENAVKEALSNHQNIKSVKIIHQNINKQSDKKTMTIREARQKLLQLEIDSSINQETILKTAINSVEEEGIVFIDEIDKICSKSNSSYNGPDASAEGVQRDLLPLIEGCVINTKYGNINTNYILFIASGAFQRVKPNDMLNELQGRLPVHVTLSSLTIKDFIDILTKTHNNLLQQNIALLKTEGIDLKFTDDAIETIANAAHDMNFYVENIGVRRLHTIIEKIMEDINYDVYNYVNQSIVIDKDKVNKSLEGFIKQYDLKKYII</sequence>
<protein>
    <submittedName>
        <fullName evidence="7">ATP-dependent protease ATPase subunit ClpY, putative</fullName>
    </submittedName>
</protein>
<dbReference type="PANTHER" id="PTHR48102:SF3">
    <property type="entry name" value="ATP-DEPENDENT PROTEASE ATPASE SUBUNIT HSLU"/>
    <property type="match status" value="1"/>
</dbReference>
<dbReference type="InterPro" id="IPR019489">
    <property type="entry name" value="Clp_ATPase_C"/>
</dbReference>
<dbReference type="GO" id="GO:0016887">
    <property type="term" value="F:ATP hydrolysis activity"/>
    <property type="evidence" value="ECO:0007669"/>
    <property type="project" value="InterPro"/>
</dbReference>
<proteinExistence type="inferred from homology"/>
<comment type="similarity">
    <text evidence="1">Belongs to the ClpX chaperone family. HslU subfamily.</text>
</comment>
<keyword evidence="7" id="KW-0378">Hydrolase</keyword>
<dbReference type="AlphaFoldDB" id="A0A060RXF4"/>
<name>A0A060RXF4_PLARE</name>
<dbReference type="GO" id="GO:0009376">
    <property type="term" value="C:HslUV protease complex"/>
    <property type="evidence" value="ECO:0007669"/>
    <property type="project" value="InterPro"/>
</dbReference>
<reference evidence="7" key="1">
    <citation type="submission" date="2014-01" db="EMBL/GenBank/DDBJ databases">
        <authorList>
            <person name="Aslett M."/>
        </authorList>
    </citation>
    <scope>NUCLEOTIDE SEQUENCE</scope>
    <source>
        <strain evidence="7">CDC</strain>
    </source>
</reference>
<evidence type="ECO:0000259" key="6">
    <source>
        <dbReference type="SMART" id="SM01086"/>
    </source>
</evidence>
<dbReference type="InterPro" id="IPR003593">
    <property type="entry name" value="AAA+_ATPase"/>
</dbReference>
<feature type="domain" description="Clp ATPase C-terminal" evidence="6">
    <location>
        <begin position="826"/>
        <end position="922"/>
    </location>
</feature>
<dbReference type="GO" id="GO:0051603">
    <property type="term" value="P:proteolysis involved in protein catabolic process"/>
    <property type="evidence" value="ECO:0007669"/>
    <property type="project" value="TreeGrafter"/>
</dbReference>
<organism evidence="7 8">
    <name type="scientific">Plasmodium reichenowi</name>
    <dbReference type="NCBI Taxonomy" id="5854"/>
    <lineage>
        <taxon>Eukaryota</taxon>
        <taxon>Sar</taxon>
        <taxon>Alveolata</taxon>
        <taxon>Apicomplexa</taxon>
        <taxon>Aconoidasida</taxon>
        <taxon>Haemosporida</taxon>
        <taxon>Plasmodiidae</taxon>
        <taxon>Plasmodium</taxon>
        <taxon>Plasmodium (Laverania)</taxon>
    </lineage>
</organism>
<dbReference type="Gene3D" id="1.10.8.60">
    <property type="match status" value="1"/>
</dbReference>
<dbReference type="PANTHER" id="PTHR48102">
    <property type="entry name" value="ATP-DEPENDENT CLP PROTEASE ATP-BINDING SUBUNIT CLPX-LIKE, MITOCHONDRIAL-RELATED"/>
    <property type="match status" value="1"/>
</dbReference>
<dbReference type="VEuPathDB" id="PlasmoDB:PRG01_0914900"/>
<keyword evidence="7" id="KW-0645">Protease</keyword>
<dbReference type="SUPFAM" id="SSF52540">
    <property type="entry name" value="P-loop containing nucleoside triphosphate hydrolases"/>
    <property type="match status" value="1"/>
</dbReference>
<dbReference type="NCBIfam" id="NF003544">
    <property type="entry name" value="PRK05201.1"/>
    <property type="match status" value="1"/>
</dbReference>
<gene>
    <name evidence="7" type="primary">ClpY</name>
    <name evidence="7" type="ORF">PRCDC_0905500</name>
</gene>
<evidence type="ECO:0000313" key="7">
    <source>
        <dbReference type="EMBL" id="CDO64135.1"/>
    </source>
</evidence>
<dbReference type="GO" id="GO:0005524">
    <property type="term" value="F:ATP binding"/>
    <property type="evidence" value="ECO:0007669"/>
    <property type="project" value="UniProtKB-KW"/>
</dbReference>
<dbReference type="Pfam" id="PF07724">
    <property type="entry name" value="AAA_2"/>
    <property type="match status" value="1"/>
</dbReference>
<dbReference type="InterPro" id="IPR027417">
    <property type="entry name" value="P-loop_NTPase"/>
</dbReference>